<evidence type="ECO:0000256" key="2">
    <source>
        <dbReference type="ARBA" id="ARBA00022729"/>
    </source>
</evidence>
<dbReference type="InterPro" id="IPR051398">
    <property type="entry name" value="Polysacch_Deacetylase"/>
</dbReference>
<dbReference type="InterPro" id="IPR002509">
    <property type="entry name" value="NODB_dom"/>
</dbReference>
<dbReference type="Proteomes" id="UP001206821">
    <property type="component" value="Unassembled WGS sequence"/>
</dbReference>
<dbReference type="Gene3D" id="3.20.20.370">
    <property type="entry name" value="Glycoside hydrolase/deacetylase"/>
    <property type="match status" value="1"/>
</dbReference>
<protein>
    <submittedName>
        <fullName evidence="4">Polysaccharide deacetylase family protein</fullName>
    </submittedName>
</protein>
<evidence type="ECO:0000259" key="3">
    <source>
        <dbReference type="PROSITE" id="PS51677"/>
    </source>
</evidence>
<evidence type="ECO:0000313" key="4">
    <source>
        <dbReference type="EMBL" id="MCT4795966.1"/>
    </source>
</evidence>
<comment type="subcellular location">
    <subcellularLocation>
        <location evidence="1">Secreted</location>
    </subcellularLocation>
</comment>
<dbReference type="InterPro" id="IPR011330">
    <property type="entry name" value="Glyco_hydro/deAcase_b/a-brl"/>
</dbReference>
<evidence type="ECO:0000256" key="1">
    <source>
        <dbReference type="ARBA" id="ARBA00004613"/>
    </source>
</evidence>
<proteinExistence type="predicted"/>
<dbReference type="RefSeq" id="WP_034817322.1">
    <property type="nucleotide sequence ID" value="NZ_JANIEK010000042.1"/>
</dbReference>
<gene>
    <name evidence="4" type="ORF">NQG31_10430</name>
</gene>
<keyword evidence="5" id="KW-1185">Reference proteome</keyword>
<keyword evidence="2" id="KW-0732">Signal</keyword>
<evidence type="ECO:0000313" key="5">
    <source>
        <dbReference type="Proteomes" id="UP001206821"/>
    </source>
</evidence>
<dbReference type="PROSITE" id="PS51677">
    <property type="entry name" value="NODB"/>
    <property type="match status" value="1"/>
</dbReference>
<dbReference type="PANTHER" id="PTHR34216">
    <property type="match status" value="1"/>
</dbReference>
<name>A0ABT2KZR1_9BACL</name>
<accession>A0ABT2KZR1</accession>
<reference evidence="4 5" key="1">
    <citation type="submission" date="2022-07" db="EMBL/GenBank/DDBJ databases">
        <title>Genomic and pangenome structural analysis of the polyextremophile Exiguobacterium.</title>
        <authorList>
            <person name="Shen L."/>
        </authorList>
    </citation>
    <scope>NUCLEOTIDE SEQUENCE [LARGE SCALE GENOMIC DNA]</scope>
    <source>
        <strain evidence="4 5">12_1</strain>
    </source>
</reference>
<dbReference type="PANTHER" id="PTHR34216:SF3">
    <property type="entry name" value="POLY-BETA-1,6-N-ACETYL-D-GLUCOSAMINE N-DEACETYLASE"/>
    <property type="match status" value="1"/>
</dbReference>
<dbReference type="SUPFAM" id="SSF88713">
    <property type="entry name" value="Glycoside hydrolase/deacetylase"/>
    <property type="match status" value="1"/>
</dbReference>
<sequence>MSKVFKLLLALVIIAGVTWKVNDVTSKRPDTPDPMLVAKDGVCLGLNYHRVKKPHAWNKTVETLTGSDDLKRYNVYADEFQDQIRWMKQAGVHFATLGEIEGYVRGEAIPEKCVWLSFDDVDHTVYENAFPVLREEGVPFTLFVITGHVGETFQNLNLAPWHELKAMKDSGLADFGSHTNDMHYIEDGMAVFLDPANHDAFKRDLEASRAALNEQLGIDATAIAYPFGETDDAVTAIAESAGFTDAFILSPNPITNDNAPYFIDRYLLDKHVFDEFVKPYLSR</sequence>
<comment type="caution">
    <text evidence="4">The sequence shown here is derived from an EMBL/GenBank/DDBJ whole genome shotgun (WGS) entry which is preliminary data.</text>
</comment>
<dbReference type="Pfam" id="PF01522">
    <property type="entry name" value="Polysacc_deac_1"/>
    <property type="match status" value="1"/>
</dbReference>
<organism evidence="4 5">
    <name type="scientific">Exiguobacterium alkaliphilum</name>
    <dbReference type="NCBI Taxonomy" id="1428684"/>
    <lineage>
        <taxon>Bacteria</taxon>
        <taxon>Bacillati</taxon>
        <taxon>Bacillota</taxon>
        <taxon>Bacilli</taxon>
        <taxon>Bacillales</taxon>
        <taxon>Bacillales Family XII. Incertae Sedis</taxon>
        <taxon>Exiguobacterium</taxon>
    </lineage>
</organism>
<feature type="domain" description="NodB homology" evidence="3">
    <location>
        <begin position="112"/>
        <end position="283"/>
    </location>
</feature>
<dbReference type="EMBL" id="JANIEK010000042">
    <property type="protein sequence ID" value="MCT4795966.1"/>
    <property type="molecule type" value="Genomic_DNA"/>
</dbReference>